<proteinExistence type="predicted"/>
<dbReference type="Proteomes" id="UP000298664">
    <property type="component" value="Chromosome Circular"/>
</dbReference>
<evidence type="ECO:0000313" key="2">
    <source>
        <dbReference type="Proteomes" id="UP000298664"/>
    </source>
</evidence>
<organism evidence="1 2">
    <name type="scientific">Agrobacterium larrymoorei</name>
    <dbReference type="NCBI Taxonomy" id="160699"/>
    <lineage>
        <taxon>Bacteria</taxon>
        <taxon>Pseudomonadati</taxon>
        <taxon>Pseudomonadota</taxon>
        <taxon>Alphaproteobacteria</taxon>
        <taxon>Hyphomicrobiales</taxon>
        <taxon>Rhizobiaceae</taxon>
        <taxon>Rhizobium/Agrobacterium group</taxon>
        <taxon>Agrobacterium</taxon>
    </lineage>
</organism>
<dbReference type="AlphaFoldDB" id="A0AAF0KDC0"/>
<evidence type="ECO:0000313" key="1">
    <source>
        <dbReference type="EMBL" id="WHA39747.1"/>
    </source>
</evidence>
<reference evidence="1" key="1">
    <citation type="submission" date="2023-05" db="EMBL/GenBank/DDBJ databases">
        <title>Complete genome sequence of Agrobacterium larrymoorei CFBP5477.</title>
        <authorList>
            <person name="Yen H.-C."/>
            <person name="Chou L."/>
            <person name="Lin Y.-C."/>
            <person name="Lai E.-M."/>
            <person name="Kuo C.-H."/>
        </authorList>
    </citation>
    <scope>NUCLEOTIDE SEQUENCE</scope>
    <source>
        <strain evidence="1">CFBP5477</strain>
    </source>
</reference>
<name>A0AAF0KDC0_9HYPH</name>
<protein>
    <submittedName>
        <fullName evidence="1">Uncharacterized protein</fullName>
    </submittedName>
</protein>
<sequence>MSGHKAIQATRSCRWSQFALIASLFLMSDAQQSKAEMFRLETFVDASDDSCKYSISRPDWKARVNDLLRDIVETNIQHVRLVQDGSIVLSNVGRGHMVKFKTVYKGMAVDGNGGGEMVHEIVEVEGLAFMGTDKLVVKVTKSNSPLKTYLSGKFITCEPMSVPGDIPLSLDDMKKLEINKVRQAELKFGDAVDDLSRIGVKAVSEPLGKIAGFVVDDTIGQSLEENKARRHERLNTKSLSFVEKERAANAERTAICNVLWGSGGC</sequence>
<dbReference type="EMBL" id="CP124733">
    <property type="protein sequence ID" value="WHA39747.1"/>
    <property type="molecule type" value="Genomic_DNA"/>
</dbReference>
<dbReference type="RefSeq" id="WP_137394313.1">
    <property type="nucleotide sequence ID" value="NZ_CP124733.1"/>
</dbReference>
<accession>A0AAF0KDC0</accession>
<gene>
    <name evidence="1" type="ORF">CFBP5477_007735</name>
</gene>